<protein>
    <recommendedName>
        <fullName evidence="12">Herpesvirus envelope glycoprotein N domain-containing protein</fullName>
    </recommendedName>
</protein>
<keyword evidence="7 11" id="KW-1133">Transmembrane helix</keyword>
<evidence type="ECO:0000313" key="14">
    <source>
        <dbReference type="Proteomes" id="UP000152762"/>
    </source>
</evidence>
<evidence type="ECO:0000256" key="10">
    <source>
        <dbReference type="ARBA" id="ARBA00034089"/>
    </source>
</evidence>
<dbReference type="GO" id="GO:0019031">
    <property type="term" value="C:viral envelope"/>
    <property type="evidence" value="ECO:0007669"/>
    <property type="project" value="UniProtKB-KW"/>
</dbReference>
<evidence type="ECO:0000259" key="12">
    <source>
        <dbReference type="Pfam" id="PF03554"/>
    </source>
</evidence>
<feature type="domain" description="Herpesvirus envelope glycoprotein N" evidence="12">
    <location>
        <begin position="38"/>
        <end position="100"/>
    </location>
</feature>
<evidence type="ECO:0000256" key="5">
    <source>
        <dbReference type="ARBA" id="ARBA00022870"/>
    </source>
</evidence>
<keyword evidence="1 11" id="KW-0812">Transmembrane</keyword>
<reference evidence="13 14" key="1">
    <citation type="journal article" date="2007" name="J. Gen. Virol.">
        <title>Comparison of ovine herpesvirus 2 genomes isolated from domestic sheep (Ovis aries) and a clinically affected cow (Bos bovis).</title>
        <authorList>
            <person name="Taus N.S."/>
            <person name="Herndon D.R."/>
            <person name="Traul D.L."/>
            <person name="Stewart J.P."/>
            <person name="Ackermann M."/>
            <person name="Li H."/>
            <person name="Knowles D.P."/>
            <person name="Lewis G.S."/>
            <person name="Brayton K.A."/>
        </authorList>
    </citation>
    <scope>NUCLEOTIDE SEQUENCE [LARGE SCALE GENOMIC DNA]</scope>
</reference>
<sequence length="102" mass="11533">MALARAKLSIFLLGTWQLFVTCLVNANLTTPSRHVPILNETGLMSSNVDFYSYSCNADTFVLRLNSFSSVWALINVFVVLISTVVYMTYVCFTKFVNTLIYQ</sequence>
<gene>
    <name evidence="13" type="ORF">OvHV-2gp52</name>
</gene>
<name>A1BM43_9GAMA</name>
<accession>A1BM43</accession>
<proteinExistence type="inferred from homology"/>
<dbReference type="InterPro" id="IPR005211">
    <property type="entry name" value="Herpes_glycoprotein_N_domain"/>
</dbReference>
<evidence type="ECO:0000256" key="2">
    <source>
        <dbReference type="ARBA" id="ARBA00022729"/>
    </source>
</evidence>
<evidence type="ECO:0000256" key="8">
    <source>
        <dbReference type="ARBA" id="ARBA00023136"/>
    </source>
</evidence>
<evidence type="ECO:0000313" key="13">
    <source>
        <dbReference type="EMBL" id="ABB22272.1"/>
    </source>
</evidence>
<keyword evidence="4" id="KW-0946">Virion</keyword>
<dbReference type="InterPro" id="IPR034707">
    <property type="entry name" value="HSV_GN"/>
</dbReference>
<keyword evidence="3" id="KW-1040">Host Golgi apparatus</keyword>
<evidence type="ECO:0000256" key="11">
    <source>
        <dbReference type="SAM" id="Phobius"/>
    </source>
</evidence>
<feature type="transmembrane region" description="Helical" evidence="11">
    <location>
        <begin position="70"/>
        <end position="92"/>
    </location>
</feature>
<keyword evidence="8 11" id="KW-0472">Membrane</keyword>
<keyword evidence="5" id="KW-1043">Host membrane</keyword>
<dbReference type="Pfam" id="PF03554">
    <property type="entry name" value="Herpes_UL73"/>
    <property type="match status" value="1"/>
</dbReference>
<evidence type="ECO:0000256" key="1">
    <source>
        <dbReference type="ARBA" id="ARBA00022692"/>
    </source>
</evidence>
<evidence type="ECO:0000256" key="4">
    <source>
        <dbReference type="ARBA" id="ARBA00022844"/>
    </source>
</evidence>
<keyword evidence="2" id="KW-0732">Signal</keyword>
<evidence type="ECO:0000256" key="9">
    <source>
        <dbReference type="ARBA" id="ARBA00023157"/>
    </source>
</evidence>
<dbReference type="Proteomes" id="UP000152762">
    <property type="component" value="Segment"/>
</dbReference>
<keyword evidence="9" id="KW-1015">Disulfide bond</keyword>
<evidence type="ECO:0000256" key="3">
    <source>
        <dbReference type="ARBA" id="ARBA00022812"/>
    </source>
</evidence>
<organism evidence="13 14">
    <name type="scientific">Ovine gammaherpesvirus 2</name>
    <dbReference type="NCBI Taxonomy" id="10398"/>
    <lineage>
        <taxon>Viruses</taxon>
        <taxon>Duplodnaviria</taxon>
        <taxon>Heunggongvirae</taxon>
        <taxon>Peploviricota</taxon>
        <taxon>Herviviricetes</taxon>
        <taxon>Herpesvirales</taxon>
        <taxon>Orthoherpesviridae</taxon>
        <taxon>Gammaherpesvirinae</taxon>
        <taxon>Macavirus</taxon>
        <taxon>Macavirus ovinegamma2</taxon>
    </lineage>
</organism>
<comment type="function">
    <text evidence="10">Envelope glycoprotein necessary for proper maturation of gM and modulation of its membrane fusion activity. Also plays a critical role in virion morphogenesis.</text>
</comment>
<dbReference type="HAMAP" id="MF_04037">
    <property type="entry name" value="HSV_GN"/>
    <property type="match status" value="1"/>
</dbReference>
<evidence type="ECO:0000256" key="7">
    <source>
        <dbReference type="ARBA" id="ARBA00022989"/>
    </source>
</evidence>
<evidence type="ECO:0000256" key="6">
    <source>
        <dbReference type="ARBA" id="ARBA00022879"/>
    </source>
</evidence>
<keyword evidence="6" id="KW-0261">Viral envelope protein</keyword>
<dbReference type="EMBL" id="DQ198083">
    <property type="protein sequence ID" value="ABB22272.1"/>
    <property type="molecule type" value="Genomic_DNA"/>
</dbReference>